<comment type="caution">
    <text evidence="1">The sequence shown here is derived from an EMBL/GenBank/DDBJ whole genome shotgun (WGS) entry which is preliminary data.</text>
</comment>
<gene>
    <name evidence="1" type="ORF">Taro_051938</name>
</gene>
<protein>
    <submittedName>
        <fullName evidence="1">Uncharacterized protein</fullName>
    </submittedName>
</protein>
<evidence type="ECO:0000313" key="2">
    <source>
        <dbReference type="Proteomes" id="UP000652761"/>
    </source>
</evidence>
<accession>A0A843XH58</accession>
<dbReference type="AlphaFoldDB" id="A0A843XH58"/>
<keyword evidence="2" id="KW-1185">Reference proteome</keyword>
<dbReference type="EMBL" id="NMUH01008537">
    <property type="protein sequence ID" value="MQM18938.1"/>
    <property type="molecule type" value="Genomic_DNA"/>
</dbReference>
<dbReference type="Proteomes" id="UP000652761">
    <property type="component" value="Unassembled WGS sequence"/>
</dbReference>
<reference evidence="1" key="1">
    <citation type="submission" date="2017-07" db="EMBL/GenBank/DDBJ databases">
        <title>Taro Niue Genome Assembly and Annotation.</title>
        <authorList>
            <person name="Atibalentja N."/>
            <person name="Keating K."/>
            <person name="Fields C.J."/>
        </authorList>
    </citation>
    <scope>NUCLEOTIDE SEQUENCE</scope>
    <source>
        <strain evidence="1">Niue_2</strain>
        <tissue evidence="1">Leaf</tissue>
    </source>
</reference>
<organism evidence="1 2">
    <name type="scientific">Colocasia esculenta</name>
    <name type="common">Wild taro</name>
    <name type="synonym">Arum esculentum</name>
    <dbReference type="NCBI Taxonomy" id="4460"/>
    <lineage>
        <taxon>Eukaryota</taxon>
        <taxon>Viridiplantae</taxon>
        <taxon>Streptophyta</taxon>
        <taxon>Embryophyta</taxon>
        <taxon>Tracheophyta</taxon>
        <taxon>Spermatophyta</taxon>
        <taxon>Magnoliopsida</taxon>
        <taxon>Liliopsida</taxon>
        <taxon>Araceae</taxon>
        <taxon>Aroideae</taxon>
        <taxon>Colocasieae</taxon>
        <taxon>Colocasia</taxon>
    </lineage>
</organism>
<dbReference type="OrthoDB" id="10618384at2759"/>
<evidence type="ECO:0000313" key="1">
    <source>
        <dbReference type="EMBL" id="MQM18938.1"/>
    </source>
</evidence>
<feature type="non-terminal residue" evidence="1">
    <location>
        <position position="171"/>
    </location>
</feature>
<sequence length="171" mass="19667">MSSNITYQVSDGQQFNPWFDPWLNNHSLHSAYDNQTCIMLGMQRSDKLSRLIVDGSSSIPLLSSRAASNADFIALQMRSHLFTLTIHNSSTTSDGFMTEVISNVKVSMKQEECIILRTYHSPFRCQLEWVKDWACRKMKLPLEYLHLYKWRPSSLVVSSRQGTDQRSCVVL</sequence>
<proteinExistence type="predicted"/>
<name>A0A843XH58_COLES</name>